<dbReference type="Proteomes" id="UP000631114">
    <property type="component" value="Unassembled WGS sequence"/>
</dbReference>
<keyword evidence="2" id="KW-1185">Reference proteome</keyword>
<gene>
    <name evidence="1" type="ORF">IFM89_024869</name>
</gene>
<organism evidence="1 2">
    <name type="scientific">Coptis chinensis</name>
    <dbReference type="NCBI Taxonomy" id="261450"/>
    <lineage>
        <taxon>Eukaryota</taxon>
        <taxon>Viridiplantae</taxon>
        <taxon>Streptophyta</taxon>
        <taxon>Embryophyta</taxon>
        <taxon>Tracheophyta</taxon>
        <taxon>Spermatophyta</taxon>
        <taxon>Magnoliopsida</taxon>
        <taxon>Ranunculales</taxon>
        <taxon>Ranunculaceae</taxon>
        <taxon>Coptidoideae</taxon>
        <taxon>Coptis</taxon>
    </lineage>
</organism>
<name>A0A835HPI3_9MAGN</name>
<dbReference type="AlphaFoldDB" id="A0A835HPI3"/>
<reference evidence="1 2" key="1">
    <citation type="submission" date="2020-10" db="EMBL/GenBank/DDBJ databases">
        <title>The Coptis chinensis genome and diversification of protoberbering-type alkaloids.</title>
        <authorList>
            <person name="Wang B."/>
            <person name="Shu S."/>
            <person name="Song C."/>
            <person name="Liu Y."/>
        </authorList>
    </citation>
    <scope>NUCLEOTIDE SEQUENCE [LARGE SCALE GENOMIC DNA]</scope>
    <source>
        <strain evidence="1">HL-2020</strain>
        <tissue evidence="1">Leaf</tissue>
    </source>
</reference>
<dbReference type="EMBL" id="JADFTS010000006">
    <property type="protein sequence ID" value="KAF9602102.1"/>
    <property type="molecule type" value="Genomic_DNA"/>
</dbReference>
<evidence type="ECO:0000313" key="1">
    <source>
        <dbReference type="EMBL" id="KAF9602102.1"/>
    </source>
</evidence>
<accession>A0A835HPI3</accession>
<protein>
    <submittedName>
        <fullName evidence="1">Uncharacterized protein</fullName>
    </submittedName>
</protein>
<sequence length="225" mass="25325">METAEEAIHAQERDPHSAFANRVRELNYGNSYFFMPIKISDLRKAGIPKPPGPILHFNRDELRGLPFTFPASTIRYVVFTVPSSLWCFLISGLNEILGRLVVVLVMVEAQCSVQLTFPVELKNGSMIEEVHFVGFLSKLLETKIMQAPLLQAWADHLSLQVDIVLNEISRLQEEGPSEQDVSTILEIEQQAHENDLQPLQMLASVSGAVVLASSLWRYSRHTLKS</sequence>
<comment type="caution">
    <text evidence="1">The sequence shown here is derived from an EMBL/GenBank/DDBJ whole genome shotgun (WGS) entry which is preliminary data.</text>
</comment>
<proteinExistence type="predicted"/>
<evidence type="ECO:0000313" key="2">
    <source>
        <dbReference type="Proteomes" id="UP000631114"/>
    </source>
</evidence>
<dbReference type="OrthoDB" id="10251424at2759"/>